<dbReference type="KEGG" id="sle:sle_39690"/>
<sequence length="70" mass="7732">MAVAVAVAVAVEGRVLVMCHPGWKHARIEAQRLSDLARLRGARDRTDREDARPPDAQDPRLLPDSPPRTP</sequence>
<dbReference type="RefSeq" id="WP_029382064.1">
    <property type="nucleotide sequence ID" value="NZ_AZSD01000079.1"/>
</dbReference>
<evidence type="ECO:0000256" key="1">
    <source>
        <dbReference type="SAM" id="MobiDB-lite"/>
    </source>
</evidence>
<dbReference type="AlphaFoldDB" id="A0A0F7VY51"/>
<evidence type="ECO:0000313" key="3">
    <source>
        <dbReference type="Proteomes" id="UP000035016"/>
    </source>
</evidence>
<name>A0A0F7VY51_STRLW</name>
<dbReference type="Proteomes" id="UP000035016">
    <property type="component" value="Chromosome Chromosome"/>
</dbReference>
<feature type="region of interest" description="Disordered" evidence="1">
    <location>
        <begin position="39"/>
        <end position="70"/>
    </location>
</feature>
<evidence type="ECO:0000313" key="2">
    <source>
        <dbReference type="EMBL" id="CQR63428.1"/>
    </source>
</evidence>
<feature type="compositionally biased region" description="Basic and acidic residues" evidence="1">
    <location>
        <begin position="39"/>
        <end position="58"/>
    </location>
</feature>
<reference evidence="2 3" key="1">
    <citation type="submission" date="2015-02" db="EMBL/GenBank/DDBJ databases">
        <authorList>
            <person name="Gomez-Escribano P.J."/>
        </authorList>
    </citation>
    <scope>NUCLEOTIDE SEQUENCE [LARGE SCALE GENOMIC DNA]</scope>
    <source>
        <strain evidence="3">C34 (DSM 42122 / NRRL B-24963)</strain>
    </source>
</reference>
<proteinExistence type="predicted"/>
<dbReference type="EMBL" id="LN831790">
    <property type="protein sequence ID" value="CQR63428.1"/>
    <property type="molecule type" value="Genomic_DNA"/>
</dbReference>
<protein>
    <submittedName>
        <fullName evidence="2">Uncharacterized protein</fullName>
    </submittedName>
</protein>
<gene>
    <name evidence="2" type="primary">sle_39690</name>
</gene>
<organism evidence="2 3">
    <name type="scientific">Streptomyces leeuwenhoekii</name>
    <dbReference type="NCBI Taxonomy" id="1437453"/>
    <lineage>
        <taxon>Bacteria</taxon>
        <taxon>Bacillati</taxon>
        <taxon>Actinomycetota</taxon>
        <taxon>Actinomycetes</taxon>
        <taxon>Kitasatosporales</taxon>
        <taxon>Streptomycetaceae</taxon>
        <taxon>Streptomyces</taxon>
    </lineage>
</organism>
<accession>A0A0F7VY51</accession>